<dbReference type="GO" id="GO:0016887">
    <property type="term" value="F:ATP hydrolysis activity"/>
    <property type="evidence" value="ECO:0007669"/>
    <property type="project" value="InterPro"/>
</dbReference>
<keyword evidence="3 6" id="KW-0067">ATP-binding</keyword>
<dbReference type="PROSITE" id="PS00211">
    <property type="entry name" value="ABC_TRANSPORTER_1"/>
    <property type="match status" value="1"/>
</dbReference>
<dbReference type="GO" id="GO:0005524">
    <property type="term" value="F:ATP binding"/>
    <property type="evidence" value="ECO:0007669"/>
    <property type="project" value="UniProtKB-KW"/>
</dbReference>
<dbReference type="Pfam" id="PF00005">
    <property type="entry name" value="ABC_tran"/>
    <property type="match status" value="1"/>
</dbReference>
<keyword evidence="4" id="KW-0764">Sulfate transport</keyword>
<evidence type="ECO:0000313" key="6">
    <source>
        <dbReference type="EMBL" id="AYC65295.1"/>
    </source>
</evidence>
<organism evidence="6">
    <name type="scientific">Pedobesia claviformis</name>
    <dbReference type="NCBI Taxonomy" id="2364088"/>
    <lineage>
        <taxon>Eukaryota</taxon>
        <taxon>Viridiplantae</taxon>
        <taxon>Chlorophyta</taxon>
        <taxon>core chlorophytes</taxon>
        <taxon>Ulvophyceae</taxon>
        <taxon>TCBD clade</taxon>
        <taxon>Bryopsidales</taxon>
        <taxon>Bryopsidineae</taxon>
        <taxon>Derbesiaceae</taxon>
        <taxon>Pedobesia</taxon>
    </lineage>
</organism>
<accession>A0A386B0S4</accession>
<dbReference type="SUPFAM" id="SSF52540">
    <property type="entry name" value="P-loop containing nucleoside triphosphate hydrolases"/>
    <property type="match status" value="1"/>
</dbReference>
<name>A0A386B0S4_9CHLO</name>
<keyword evidence="1" id="KW-0813">Transport</keyword>
<dbReference type="PANTHER" id="PTHR42781">
    <property type="entry name" value="SPERMIDINE/PUTRESCINE IMPORT ATP-BINDING PROTEIN POTA"/>
    <property type="match status" value="1"/>
</dbReference>
<dbReference type="PANTHER" id="PTHR42781:SF4">
    <property type="entry name" value="SPERMIDINE_PUTRESCINE IMPORT ATP-BINDING PROTEIN POTA"/>
    <property type="match status" value="1"/>
</dbReference>
<dbReference type="Gene3D" id="3.40.50.300">
    <property type="entry name" value="P-loop containing nucleotide triphosphate hydrolases"/>
    <property type="match status" value="1"/>
</dbReference>
<dbReference type="AlphaFoldDB" id="A0A386B0S4"/>
<proteinExistence type="predicted"/>
<evidence type="ECO:0000259" key="5">
    <source>
        <dbReference type="PROSITE" id="PS50893"/>
    </source>
</evidence>
<keyword evidence="6" id="KW-0150">Chloroplast</keyword>
<evidence type="ECO:0000256" key="4">
    <source>
        <dbReference type="ARBA" id="ARBA00023032"/>
    </source>
</evidence>
<sequence length="235" mass="26788">MSILIENLSKSFNNQLILNQINLEIQTGHLVSVIGPSGSGKSTLLRIIAGFEPADKGAVWLNGQKTTKLSIQNRQIGFVFQDYALFPNLTIFENIAFGLRQHQLSFDFIESRVKELIQLVQLDKQQYQYPFQLSGGQKQRVAFARALVIEPKLLLLDEPFGALDLKVRRELREWLYLFHNLVPMTTVLVTHDQYEAFELGDEIIVFNSGKIEQIGLASELKHHPSTPFVSNFLYL</sequence>
<feature type="domain" description="ABC transporter" evidence="5">
    <location>
        <begin position="3"/>
        <end position="233"/>
    </location>
</feature>
<dbReference type="EMBL" id="MH591108">
    <property type="protein sequence ID" value="AYC65295.1"/>
    <property type="molecule type" value="Genomic_DNA"/>
</dbReference>
<gene>
    <name evidence="6" type="primary">cysA</name>
</gene>
<dbReference type="InterPro" id="IPR050093">
    <property type="entry name" value="ABC_SmlMolc_Importer"/>
</dbReference>
<dbReference type="SMART" id="SM00382">
    <property type="entry name" value="AAA"/>
    <property type="match status" value="1"/>
</dbReference>
<dbReference type="InterPro" id="IPR027417">
    <property type="entry name" value="P-loop_NTPase"/>
</dbReference>
<dbReference type="GeneID" id="38334273"/>
<protein>
    <submittedName>
        <fullName evidence="6">Sulfate ABC transporter ATP-binding subunit</fullName>
    </submittedName>
</protein>
<dbReference type="FunFam" id="3.40.50.300:FF:000425">
    <property type="entry name" value="Probable ABC transporter, ATP-binding subunit"/>
    <property type="match status" value="1"/>
</dbReference>
<reference evidence="6" key="1">
    <citation type="submission" date="2018-07" db="EMBL/GenBank/DDBJ databases">
        <authorList>
            <person name="Quirk P.G."/>
            <person name="Krulwich T.A."/>
        </authorList>
    </citation>
    <scope>NUCLEOTIDE SEQUENCE</scope>
</reference>
<reference evidence="6" key="2">
    <citation type="journal article" date="2019" name="Mol. Phylogenet. Evol.">
        <title>Reassessment of the classification of bryopsidales (chlorophyta) based on chloroplast phylogenomic analyses.</title>
        <authorList>
            <person name="Cremen M.C."/>
            <person name="Leliaert F."/>
            <person name="West J."/>
            <person name="Lam D.W."/>
            <person name="Shimada S."/>
            <person name="Lopez-Bautista J.M."/>
            <person name="Verbruggen H."/>
        </authorList>
    </citation>
    <scope>NUCLEOTIDE SEQUENCE</scope>
</reference>
<dbReference type="InterPro" id="IPR003593">
    <property type="entry name" value="AAA+_ATPase"/>
</dbReference>
<dbReference type="RefSeq" id="YP_009532740.1">
    <property type="nucleotide sequence ID" value="NC_039766.1"/>
</dbReference>
<evidence type="ECO:0000256" key="2">
    <source>
        <dbReference type="ARBA" id="ARBA00022741"/>
    </source>
</evidence>
<geneLocation type="chloroplast" evidence="6"/>
<dbReference type="InterPro" id="IPR017871">
    <property type="entry name" value="ABC_transporter-like_CS"/>
</dbReference>
<evidence type="ECO:0000256" key="3">
    <source>
        <dbReference type="ARBA" id="ARBA00022840"/>
    </source>
</evidence>
<dbReference type="PROSITE" id="PS50893">
    <property type="entry name" value="ABC_TRANSPORTER_2"/>
    <property type="match status" value="1"/>
</dbReference>
<keyword evidence="6" id="KW-0934">Plastid</keyword>
<keyword evidence="2" id="KW-0547">Nucleotide-binding</keyword>
<evidence type="ECO:0000256" key="1">
    <source>
        <dbReference type="ARBA" id="ARBA00022448"/>
    </source>
</evidence>
<dbReference type="InterPro" id="IPR003439">
    <property type="entry name" value="ABC_transporter-like_ATP-bd"/>
</dbReference>